<evidence type="ECO:0008006" key="4">
    <source>
        <dbReference type="Google" id="ProtNLM"/>
    </source>
</evidence>
<evidence type="ECO:0000313" key="2">
    <source>
        <dbReference type="EMBL" id="KAF7940076.1"/>
    </source>
</evidence>
<accession>A0ABQ7J242</accession>
<comment type="caution">
    <text evidence="2">The sequence shown here is derived from an EMBL/GenBank/DDBJ whole genome shotgun (WGS) entry which is preliminary data.</text>
</comment>
<gene>
    <name evidence="2" type="ORF">EAE98_000203</name>
</gene>
<dbReference type="EMBL" id="RCSX01000001">
    <property type="protein sequence ID" value="KAF7940076.1"/>
    <property type="molecule type" value="Genomic_DNA"/>
</dbReference>
<evidence type="ECO:0000256" key="1">
    <source>
        <dbReference type="SAM" id="MobiDB-lite"/>
    </source>
</evidence>
<proteinExistence type="predicted"/>
<protein>
    <recommendedName>
        <fullName evidence="4">HNH nuclease domain-containing protein</fullName>
    </recommendedName>
</protein>
<dbReference type="GeneID" id="62226978"/>
<organism evidence="2 3">
    <name type="scientific">Botrytis deweyae</name>
    <dbReference type="NCBI Taxonomy" id="2478750"/>
    <lineage>
        <taxon>Eukaryota</taxon>
        <taxon>Fungi</taxon>
        <taxon>Dikarya</taxon>
        <taxon>Ascomycota</taxon>
        <taxon>Pezizomycotina</taxon>
        <taxon>Leotiomycetes</taxon>
        <taxon>Helotiales</taxon>
        <taxon>Sclerotiniaceae</taxon>
        <taxon>Botrytis</taxon>
    </lineage>
</organism>
<name>A0ABQ7J242_9HELO</name>
<sequence length="294" mass="32888">MSPPQISVDIAMTLIRNGDIDFLIGYRNSIPDPRYLTIEQRKDVTPAVLGNAEPHKFIYFHFRKVDDSVRTNQIIMHRYPNARHHDWDNQDDIDKLNVFRFAAITLAITDTDVSVGEKCWSEVSLSLKRMWFPNLIEFVEERRAEAIRLLTQGTIDDDDEDDDEDEEEDEDDGENGDEGIFSGHSEEFEIVADIPEVQNHSNTPVHNATQTALASSSNIPVGSPILNPELSSVSTHSGSTILHSPFIAPPVVDPRVLSIPAEVESLNLNDDPDAMEFELLNSVNNEGHGGCSLK</sequence>
<dbReference type="RefSeq" id="XP_038815498.1">
    <property type="nucleotide sequence ID" value="XM_038947821.1"/>
</dbReference>
<keyword evidence="3" id="KW-1185">Reference proteome</keyword>
<reference evidence="2 3" key="1">
    <citation type="journal article" date="2020" name="Genome Biol. Evol.">
        <title>Comparative genomics of Sclerotiniaceae.</title>
        <authorList>
            <person name="Valero Jimenez C.A."/>
            <person name="Steentjes M."/>
            <person name="Scholten O.E."/>
            <person name="Van Kan J.A.L."/>
        </authorList>
    </citation>
    <scope>NUCLEOTIDE SEQUENCE [LARGE SCALE GENOMIC DNA]</scope>
    <source>
        <strain evidence="2 3">B1</strain>
    </source>
</reference>
<feature type="region of interest" description="Disordered" evidence="1">
    <location>
        <begin position="150"/>
        <end position="181"/>
    </location>
</feature>
<feature type="compositionally biased region" description="Acidic residues" evidence="1">
    <location>
        <begin position="155"/>
        <end position="177"/>
    </location>
</feature>
<evidence type="ECO:0000313" key="3">
    <source>
        <dbReference type="Proteomes" id="UP000783213"/>
    </source>
</evidence>
<dbReference type="Proteomes" id="UP000783213">
    <property type="component" value="Unassembled WGS sequence"/>
</dbReference>